<dbReference type="InterPro" id="IPR036291">
    <property type="entry name" value="NAD(P)-bd_dom_sf"/>
</dbReference>
<comment type="caution">
    <text evidence="2">The sequence shown here is derived from an EMBL/GenBank/DDBJ whole genome shotgun (WGS) entry which is preliminary data.</text>
</comment>
<evidence type="ECO:0000313" key="3">
    <source>
        <dbReference type="Proteomes" id="UP000229756"/>
    </source>
</evidence>
<reference evidence="3" key="1">
    <citation type="submission" date="2017-09" db="EMBL/GenBank/DDBJ databases">
        <title>Depth-based differentiation of microbial function through sediment-hosted aquifers and enrichment of novel symbionts in the deep terrestrial subsurface.</title>
        <authorList>
            <person name="Probst A.J."/>
            <person name="Ladd B."/>
            <person name="Jarett J.K."/>
            <person name="Geller-Mcgrath D.E."/>
            <person name="Sieber C.M.K."/>
            <person name="Emerson J.B."/>
            <person name="Anantharaman K."/>
            <person name="Thomas B.C."/>
            <person name="Malmstrom R."/>
            <person name="Stieglmeier M."/>
            <person name="Klingl A."/>
            <person name="Woyke T."/>
            <person name="Ryan C.M."/>
            <person name="Banfield J.F."/>
        </authorList>
    </citation>
    <scope>NUCLEOTIDE SEQUENCE [LARGE SCALE GENOMIC DNA]</scope>
</reference>
<feature type="domain" description="D-isomer specific 2-hydroxyacid dehydrogenase NAD-binding" evidence="1">
    <location>
        <begin position="5"/>
        <end position="84"/>
    </location>
</feature>
<dbReference type="AlphaFoldDB" id="A0A2M8EMJ5"/>
<proteinExistence type="predicted"/>
<sequence>MVQNLARKIPLLMQNNFELDYAKYCGVELKNKTAGIIGKAISEKAKGLGMNLVYWSKNSKTDLGSYIELDELFKTSGFIFPTMSALTVQYYTVMTDQTGKLHQLLTFSSKTVFTTRDLSNIWGYNNYDSLIERIEYFTKTKKLQKIQKGMYAIVGRDIDEFELANKLRSPSYISFETVLHKDGIIFQWNKRITLASNKSIQLALSKYVIIFRQLKDPILLNKNSVENVDNYYIATKERAFLDMLYINPKFQFDNLRGIDFDKVHSLLGIYNRKSLSNIVEKLEKHVGSY</sequence>
<evidence type="ECO:0000259" key="1">
    <source>
        <dbReference type="Pfam" id="PF02826"/>
    </source>
</evidence>
<dbReference type="SUPFAM" id="SSF51735">
    <property type="entry name" value="NAD(P)-binding Rossmann-fold domains"/>
    <property type="match status" value="1"/>
</dbReference>
<dbReference type="GO" id="GO:0051287">
    <property type="term" value="F:NAD binding"/>
    <property type="evidence" value="ECO:0007669"/>
    <property type="project" value="InterPro"/>
</dbReference>
<protein>
    <recommendedName>
        <fullName evidence="1">D-isomer specific 2-hydroxyacid dehydrogenase NAD-binding domain-containing protein</fullName>
    </recommendedName>
</protein>
<dbReference type="Gene3D" id="3.40.50.720">
    <property type="entry name" value="NAD(P)-binding Rossmann-like Domain"/>
    <property type="match status" value="1"/>
</dbReference>
<dbReference type="Pfam" id="PF02826">
    <property type="entry name" value="2-Hacid_dh_C"/>
    <property type="match status" value="1"/>
</dbReference>
<gene>
    <name evidence="2" type="ORF">CO058_00830</name>
</gene>
<accession>A0A2M8EMJ5</accession>
<dbReference type="Proteomes" id="UP000229756">
    <property type="component" value="Unassembled WGS sequence"/>
</dbReference>
<evidence type="ECO:0000313" key="2">
    <source>
        <dbReference type="EMBL" id="PJC23941.1"/>
    </source>
</evidence>
<dbReference type="EMBL" id="PFSJ01000006">
    <property type="protein sequence ID" value="PJC23941.1"/>
    <property type="molecule type" value="Genomic_DNA"/>
</dbReference>
<organism evidence="2 3">
    <name type="scientific">candidate division WWE3 bacterium CG_4_9_14_0_2_um_filter_35_11</name>
    <dbReference type="NCBI Taxonomy" id="1975077"/>
    <lineage>
        <taxon>Bacteria</taxon>
        <taxon>Katanobacteria</taxon>
    </lineage>
</organism>
<dbReference type="InterPro" id="IPR006140">
    <property type="entry name" value="D-isomer_DH_NAD-bd"/>
</dbReference>
<name>A0A2M8EMJ5_UNCKA</name>